<feature type="non-terminal residue" evidence="2">
    <location>
        <position position="1"/>
    </location>
</feature>
<name>A0A9P4R046_9PLEO</name>
<dbReference type="PANTHER" id="PTHR33112">
    <property type="entry name" value="DOMAIN PROTEIN, PUTATIVE-RELATED"/>
    <property type="match status" value="1"/>
</dbReference>
<dbReference type="InterPro" id="IPR010730">
    <property type="entry name" value="HET"/>
</dbReference>
<dbReference type="Proteomes" id="UP000799444">
    <property type="component" value="Unassembled WGS sequence"/>
</dbReference>
<dbReference type="AlphaFoldDB" id="A0A9P4R046"/>
<reference evidence="2" key="1">
    <citation type="journal article" date="2020" name="Stud. Mycol.">
        <title>101 Dothideomycetes genomes: a test case for predicting lifestyles and emergence of pathogens.</title>
        <authorList>
            <person name="Haridas S."/>
            <person name="Albert R."/>
            <person name="Binder M."/>
            <person name="Bloem J."/>
            <person name="Labutti K."/>
            <person name="Salamov A."/>
            <person name="Andreopoulos B."/>
            <person name="Baker S."/>
            <person name="Barry K."/>
            <person name="Bills G."/>
            <person name="Bluhm B."/>
            <person name="Cannon C."/>
            <person name="Castanera R."/>
            <person name="Culley D."/>
            <person name="Daum C."/>
            <person name="Ezra D."/>
            <person name="Gonzalez J."/>
            <person name="Henrissat B."/>
            <person name="Kuo A."/>
            <person name="Liang C."/>
            <person name="Lipzen A."/>
            <person name="Lutzoni F."/>
            <person name="Magnuson J."/>
            <person name="Mondo S."/>
            <person name="Nolan M."/>
            <person name="Ohm R."/>
            <person name="Pangilinan J."/>
            <person name="Park H.-J."/>
            <person name="Ramirez L."/>
            <person name="Alfaro M."/>
            <person name="Sun H."/>
            <person name="Tritt A."/>
            <person name="Yoshinaga Y."/>
            <person name="Zwiers L.-H."/>
            <person name="Turgeon B."/>
            <person name="Goodwin S."/>
            <person name="Spatafora J."/>
            <person name="Crous P."/>
            <person name="Grigoriev I."/>
        </authorList>
    </citation>
    <scope>NUCLEOTIDE SEQUENCE</scope>
    <source>
        <strain evidence="2">CBS 125425</strain>
    </source>
</reference>
<evidence type="ECO:0000259" key="1">
    <source>
        <dbReference type="Pfam" id="PF06985"/>
    </source>
</evidence>
<sequence>WLDLCLRHHGDACGSHVKPVVNNLRVIDCQNRVVMSARTEDDYLALSYTWGDAQHSVVDNTRHQQNASFLQLPIDFPETIMDAIKVTLQLGYRYLWVDAYCVDQTNSAEYQDQIRQMDAIYQNAVLTIIAAAGSGPRYGLPGVGHRRRKILKTQIAQYTLSPAFLVPELDAKNCAWITRAWTFQEGLLSTRRLLFTEEQVYFQCRKHHCTE</sequence>
<protein>
    <submittedName>
        <fullName evidence="2">HET-domain-containing protein</fullName>
    </submittedName>
</protein>
<dbReference type="EMBL" id="ML996121">
    <property type="protein sequence ID" value="KAF2736802.1"/>
    <property type="molecule type" value="Genomic_DNA"/>
</dbReference>
<gene>
    <name evidence="2" type="ORF">EJ04DRAFT_394732</name>
</gene>
<accession>A0A9P4R046</accession>
<evidence type="ECO:0000313" key="2">
    <source>
        <dbReference type="EMBL" id="KAF2736802.1"/>
    </source>
</evidence>
<evidence type="ECO:0000313" key="3">
    <source>
        <dbReference type="Proteomes" id="UP000799444"/>
    </source>
</evidence>
<proteinExistence type="predicted"/>
<keyword evidence="3" id="KW-1185">Reference proteome</keyword>
<comment type="caution">
    <text evidence="2">The sequence shown here is derived from an EMBL/GenBank/DDBJ whole genome shotgun (WGS) entry which is preliminary data.</text>
</comment>
<organism evidence="2 3">
    <name type="scientific">Polyplosphaeria fusca</name>
    <dbReference type="NCBI Taxonomy" id="682080"/>
    <lineage>
        <taxon>Eukaryota</taxon>
        <taxon>Fungi</taxon>
        <taxon>Dikarya</taxon>
        <taxon>Ascomycota</taxon>
        <taxon>Pezizomycotina</taxon>
        <taxon>Dothideomycetes</taxon>
        <taxon>Pleosporomycetidae</taxon>
        <taxon>Pleosporales</taxon>
        <taxon>Tetraplosphaeriaceae</taxon>
        <taxon>Polyplosphaeria</taxon>
    </lineage>
</organism>
<dbReference type="OrthoDB" id="5428863at2759"/>
<dbReference type="Pfam" id="PF06985">
    <property type="entry name" value="HET"/>
    <property type="match status" value="1"/>
</dbReference>
<feature type="domain" description="Heterokaryon incompatibility" evidence="1">
    <location>
        <begin position="43"/>
        <end position="185"/>
    </location>
</feature>
<feature type="non-terminal residue" evidence="2">
    <location>
        <position position="211"/>
    </location>
</feature>
<dbReference type="PANTHER" id="PTHR33112:SF1">
    <property type="entry name" value="HETEROKARYON INCOMPATIBILITY DOMAIN-CONTAINING PROTEIN"/>
    <property type="match status" value="1"/>
</dbReference>